<dbReference type="NCBIfam" id="TIGR00276">
    <property type="entry name" value="tRNA epoxyqueuosine(34) reductase QueG"/>
    <property type="match status" value="1"/>
</dbReference>
<dbReference type="Pfam" id="PF13484">
    <property type="entry name" value="Fer4_16"/>
    <property type="match status" value="1"/>
</dbReference>
<dbReference type="Proteomes" id="UP000199287">
    <property type="component" value="Unassembled WGS sequence"/>
</dbReference>
<dbReference type="STRING" id="69895.SAMN05192551_101391"/>
<keyword evidence="4" id="KW-0479">Metal-binding</keyword>
<gene>
    <name evidence="10" type="ORF">SAMN05192551_101391</name>
</gene>
<evidence type="ECO:0000256" key="4">
    <source>
        <dbReference type="ARBA" id="ARBA00022723"/>
    </source>
</evidence>
<evidence type="ECO:0000313" key="10">
    <source>
        <dbReference type="EMBL" id="SFH53124.1"/>
    </source>
</evidence>
<dbReference type="GO" id="GO:0008616">
    <property type="term" value="P:tRNA queuosine(34) biosynthetic process"/>
    <property type="evidence" value="ECO:0007669"/>
    <property type="project" value="UniProtKB-KW"/>
</dbReference>
<accession>A0A1I3AT05</accession>
<evidence type="ECO:0000259" key="9">
    <source>
        <dbReference type="PROSITE" id="PS51379"/>
    </source>
</evidence>
<keyword evidence="1" id="KW-0004">4Fe-4S</keyword>
<dbReference type="PROSITE" id="PS51379">
    <property type="entry name" value="4FE4S_FER_2"/>
    <property type="match status" value="1"/>
</dbReference>
<protein>
    <submittedName>
        <fullName evidence="10">Epoxyqueuosine reductase</fullName>
    </submittedName>
</protein>
<dbReference type="GO" id="GO:0052693">
    <property type="term" value="F:epoxyqueuosine reductase activity"/>
    <property type="evidence" value="ECO:0007669"/>
    <property type="project" value="TreeGrafter"/>
</dbReference>
<dbReference type="InterPro" id="IPR013542">
    <property type="entry name" value="QueG_DUF1730"/>
</dbReference>
<evidence type="ECO:0000256" key="5">
    <source>
        <dbReference type="ARBA" id="ARBA00022785"/>
    </source>
</evidence>
<proteinExistence type="predicted"/>
<dbReference type="Gene3D" id="3.30.70.3270">
    <property type="match status" value="1"/>
</dbReference>
<organism evidence="10 11">
    <name type="scientific">Tindallia magadiensis</name>
    <dbReference type="NCBI Taxonomy" id="69895"/>
    <lineage>
        <taxon>Bacteria</taxon>
        <taxon>Bacillati</taxon>
        <taxon>Bacillota</taxon>
        <taxon>Clostridia</taxon>
        <taxon>Peptostreptococcales</taxon>
        <taxon>Tindalliaceae</taxon>
        <taxon>Tindallia</taxon>
    </lineage>
</organism>
<dbReference type="AlphaFoldDB" id="A0A1I3AT05"/>
<evidence type="ECO:0000256" key="2">
    <source>
        <dbReference type="ARBA" id="ARBA00022490"/>
    </source>
</evidence>
<dbReference type="InterPro" id="IPR004453">
    <property type="entry name" value="QueG"/>
</dbReference>
<dbReference type="PROSITE" id="PS00198">
    <property type="entry name" value="4FE4S_FER_1"/>
    <property type="match status" value="1"/>
</dbReference>
<dbReference type="PANTHER" id="PTHR30002">
    <property type="entry name" value="EPOXYQUEUOSINE REDUCTASE"/>
    <property type="match status" value="1"/>
</dbReference>
<keyword evidence="6" id="KW-0560">Oxidoreductase</keyword>
<dbReference type="InterPro" id="IPR017896">
    <property type="entry name" value="4Fe4S_Fe-S-bd"/>
</dbReference>
<evidence type="ECO:0000256" key="6">
    <source>
        <dbReference type="ARBA" id="ARBA00023002"/>
    </source>
</evidence>
<name>A0A1I3AT05_9FIRM</name>
<dbReference type="SUPFAM" id="SSF54862">
    <property type="entry name" value="4Fe-4S ferredoxins"/>
    <property type="match status" value="1"/>
</dbReference>
<keyword evidence="3" id="KW-0819">tRNA processing</keyword>
<keyword evidence="11" id="KW-1185">Reference proteome</keyword>
<evidence type="ECO:0000256" key="8">
    <source>
        <dbReference type="ARBA" id="ARBA00023014"/>
    </source>
</evidence>
<evidence type="ECO:0000313" key="11">
    <source>
        <dbReference type="Proteomes" id="UP000199287"/>
    </source>
</evidence>
<evidence type="ECO:0000256" key="7">
    <source>
        <dbReference type="ARBA" id="ARBA00023004"/>
    </source>
</evidence>
<keyword evidence="8" id="KW-0411">Iron-sulfur</keyword>
<sequence>MVLSVEALKMEAKKKNIIDIGVIRPNKSPLLKKLIKNRHANQYMTNFEEISVDKRTDASLIMPEVKSIIVALMSYFKKENLETSHRPMLYGTLARFSRGIDYHRVLNVRLNQLMESITCKEKPHSWRVYADTGPLVDRHLAAEAGLGYFGRNNCFFHSEYGSYIVIGYIVTSLEFFEKDYRSMPYLKCDECGKCQRACPVNAITTPFIINNQRCLSNQLQQKGIMDNNSMKQSSTMLYGCDICQDVCPNNKEIKETPEKMFYDKVESTWINLEELLNMSNKEFKQRYESTGFAWRGLRVMKRNALKSLGNSRNPIAIPIIESFVNDKREDISSAAKWALEQITFV</sequence>
<dbReference type="GO" id="GO:0046872">
    <property type="term" value="F:metal ion binding"/>
    <property type="evidence" value="ECO:0007669"/>
    <property type="project" value="UniProtKB-KW"/>
</dbReference>
<dbReference type="EMBL" id="FOQA01000001">
    <property type="protein sequence ID" value="SFH53124.1"/>
    <property type="molecule type" value="Genomic_DNA"/>
</dbReference>
<dbReference type="InterPro" id="IPR017900">
    <property type="entry name" value="4Fe4S_Fe_S_CS"/>
</dbReference>
<dbReference type="OrthoDB" id="9784571at2"/>
<evidence type="ECO:0000256" key="1">
    <source>
        <dbReference type="ARBA" id="ARBA00022485"/>
    </source>
</evidence>
<reference evidence="11" key="1">
    <citation type="submission" date="2016-10" db="EMBL/GenBank/DDBJ databases">
        <authorList>
            <person name="Varghese N."/>
            <person name="Submissions S."/>
        </authorList>
    </citation>
    <scope>NUCLEOTIDE SEQUENCE [LARGE SCALE GENOMIC DNA]</scope>
    <source>
        <strain evidence="11">Z-7934</strain>
    </source>
</reference>
<dbReference type="RefSeq" id="WP_093369064.1">
    <property type="nucleotide sequence ID" value="NZ_FOQA01000001.1"/>
</dbReference>
<keyword evidence="7" id="KW-0408">Iron</keyword>
<dbReference type="PANTHER" id="PTHR30002:SF4">
    <property type="entry name" value="EPOXYQUEUOSINE REDUCTASE"/>
    <property type="match status" value="1"/>
</dbReference>
<dbReference type="GO" id="GO:0051539">
    <property type="term" value="F:4 iron, 4 sulfur cluster binding"/>
    <property type="evidence" value="ECO:0007669"/>
    <property type="project" value="UniProtKB-KW"/>
</dbReference>
<keyword evidence="2" id="KW-0963">Cytoplasm</keyword>
<feature type="domain" description="4Fe-4S ferredoxin-type" evidence="9">
    <location>
        <begin position="178"/>
        <end position="208"/>
    </location>
</feature>
<keyword evidence="5" id="KW-0671">Queuosine biosynthesis</keyword>
<evidence type="ECO:0000256" key="3">
    <source>
        <dbReference type="ARBA" id="ARBA00022694"/>
    </source>
</evidence>
<dbReference type="Pfam" id="PF08331">
    <property type="entry name" value="QueG_DUF1730"/>
    <property type="match status" value="1"/>
</dbReference>